<reference evidence="1" key="2">
    <citation type="submission" date="2000-04" db="EMBL/GenBank/DDBJ databases">
        <title>Genomic sequence for Arabidopsis thaliana BAC F21D18 from chromosome I.</title>
        <authorList>
            <person name="Chao Q."/>
            <person name="Brooks S."/>
            <person name="Buehler E."/>
            <person name="Johnson-Hopson C."/>
            <person name="Khan S."/>
            <person name="Kim C."/>
            <person name="Shinn P."/>
            <person name="Altafi H."/>
            <person name="Bei Q."/>
            <person name="Chin C."/>
            <person name="Chiou J."/>
            <person name="Choi E."/>
            <person name="Conn L."/>
            <person name="Conway A."/>
            <person name="Gonzales A."/>
            <person name="Hansen N."/>
            <person name="Howng B."/>
            <person name="Koo T."/>
            <person name="Lam B."/>
            <person name="Lee J."/>
            <person name="Lenz C."/>
            <person name="Li J."/>
            <person name="Liu A."/>
            <person name="Liu K."/>
            <person name="Liu S."/>
            <person name="Mukharsky N."/>
            <person name="Nguyen M."/>
            <person name="Palm C."/>
            <person name="Pham P."/>
            <person name="Sakano H."/>
            <person name="Schwartz J."/>
            <person name="Southwick A."/>
            <person name="Thaveri A."/>
            <person name="Toriumi M."/>
            <person name="Vaysberg M."/>
            <person name="Yu G."/>
            <person name="Federspiel N.A."/>
            <person name="Theologis A."/>
            <person name="Ecker J.R."/>
        </authorList>
    </citation>
    <scope>NUCLEOTIDE SEQUENCE</scope>
</reference>
<accession>Q9LNH2</accession>
<dbReference type="PIR" id="H96521">
    <property type="entry name" value="H96521"/>
</dbReference>
<name>Q9LNH2_ARATH</name>
<sequence length="250" mass="27449">MALPPYDPNFKFAFSLGTIAKHQDYGKIATLEHTHKNESASAAVVALDLISSARFALKLDSVYTEYSAKYVVDNAAGSHSGRKLTVKDCLEFALNKGGIPKAEDWPRLGSVITPPSSYKPDLVSMKGQVIEPQTIEEACDMVVDQPVGAKLHVFKPHIELQQDASAITGIYCGTSGEPASYVGLRDAIIVGVEKIQGKSIGTVKVWYKKFIFLKVAMSRWFQLYSPDGTHTGIKRTDYLVDFCVPRLSMD</sequence>
<evidence type="ECO:0000313" key="1">
    <source>
        <dbReference type="EMBL" id="AAF79518.1"/>
    </source>
</evidence>
<organism evidence="1">
    <name type="scientific">Arabidopsis thaliana</name>
    <name type="common">Mouse-ear cress</name>
    <dbReference type="NCBI Taxonomy" id="3702"/>
    <lineage>
        <taxon>Eukaryota</taxon>
        <taxon>Viridiplantae</taxon>
        <taxon>Streptophyta</taxon>
        <taxon>Embryophyta</taxon>
        <taxon>Tracheophyta</taxon>
        <taxon>Spermatophyta</taxon>
        <taxon>Magnoliopsida</taxon>
        <taxon>eudicotyledons</taxon>
        <taxon>Gunneridae</taxon>
        <taxon>Pentapetalae</taxon>
        <taxon>rosids</taxon>
        <taxon>malvids</taxon>
        <taxon>Brassicales</taxon>
        <taxon>Brassicaceae</taxon>
        <taxon>Camelineae</taxon>
        <taxon>Arabidopsis</taxon>
    </lineage>
</organism>
<dbReference type="EMBL" id="AC023673">
    <property type="protein sequence ID" value="AAF79518.1"/>
    <property type="molecule type" value="Genomic_DNA"/>
</dbReference>
<dbReference type="PhylomeDB" id="Q9LNH2"/>
<proteinExistence type="predicted"/>
<dbReference type="AlphaFoldDB" id="Q9LNH2"/>
<dbReference type="ExpressionAtlas" id="Q9LNH2">
    <property type="expression patterns" value="baseline and differential"/>
</dbReference>
<protein>
    <submittedName>
        <fullName evidence="1">F21D18.8</fullName>
    </submittedName>
</protein>
<reference evidence="1" key="3">
    <citation type="submission" date="2000-06" db="EMBL/GenBank/DDBJ databases">
        <authorList>
            <person name="Cheuk R."/>
            <person name="Shinn P."/>
            <person name="Brooks S."/>
            <person name="Buehler E."/>
            <person name="Chao Q."/>
            <person name="Johnson-Hopson C."/>
            <person name="Khan S."/>
            <person name="Kim C."/>
            <person name="Altafi H."/>
            <person name="Bei B."/>
            <person name="Chin C."/>
            <person name="Chiou J."/>
            <person name="Choi E."/>
            <person name="Conn L."/>
            <person name="Conway A."/>
            <person name="Gonzalez A."/>
            <person name="Hansen N."/>
            <person name="Howing B."/>
            <person name="Koo T."/>
            <person name="Lam B."/>
            <person name="Lee J."/>
            <person name="Lenz C."/>
            <person name="Li J."/>
            <person name="Liu A."/>
            <person name="Liu J."/>
            <person name="Liu S."/>
            <person name="Mukharsky N."/>
            <person name="Nguyen M."/>
            <person name="Palm C."/>
            <person name="Pham P."/>
            <person name="Sakano H."/>
            <person name="Schwartz J."/>
            <person name="Southwick A."/>
            <person name="Thaveri A."/>
            <person name="Toriumi M."/>
            <person name="Vaysberg M."/>
            <person name="Yu G."/>
            <person name="Davis R."/>
            <person name="Federspiel N."/>
            <person name="Theologis A."/>
            <person name="Ecker J."/>
        </authorList>
    </citation>
    <scope>NUCLEOTIDE SEQUENCE</scope>
</reference>
<reference key="1">
    <citation type="journal article" date="2000" name="Nature">
        <title>Sequence and analysis of chromosome 1 of the plant Arabidopsis thaliana.</title>
        <authorList>
            <person name="Theologis A."/>
            <person name="Ecker J.R."/>
            <person name="Palm C.J."/>
            <person name="Federspiel N.A."/>
            <person name="Kaul S."/>
            <person name="White O."/>
            <person name="Alonso J."/>
            <person name="Altafi H."/>
            <person name="Araujo R."/>
            <person name="Bowman C.L."/>
            <person name="Brooks S.Y."/>
            <person name="Buehler E."/>
            <person name="Chan A."/>
            <person name="Chao Q."/>
            <person name="Chen H."/>
            <person name="Cheuk R.F."/>
            <person name="Chin C.W."/>
            <person name="Chung M.K."/>
            <person name="Conn L."/>
            <person name="Conway A.B."/>
            <person name="Conway A.R."/>
            <person name="Creasy T.H."/>
            <person name="Dewar K."/>
            <person name="Dunn P."/>
            <person name="Etgu P."/>
            <person name="Feldblyum T.V."/>
            <person name="Feng J."/>
            <person name="Fong B."/>
            <person name="Fujii C.Y."/>
            <person name="Gill J.E."/>
            <person name="Goldsmith A.D."/>
            <person name="Haas B."/>
            <person name="Hansen N.F."/>
            <person name="Hughes B."/>
            <person name="Huizar L."/>
            <person name="Hunter J.L."/>
            <person name="Jenkins J."/>
            <person name="Johnson-Hopson C."/>
            <person name="Khan S."/>
            <person name="Khaykin E."/>
            <person name="Kim C.J."/>
            <person name="Koo H.L."/>
            <person name="Kremenetskaia I."/>
            <person name="Kurtz D.B."/>
            <person name="Kwan A."/>
            <person name="Lam B."/>
            <person name="Langin-Hooper S."/>
            <person name="Lee A."/>
            <person name="Lee J.M."/>
            <person name="Lenz C.A."/>
            <person name="Li J.H."/>
            <person name="Li Y."/>
            <person name="Lin X."/>
            <person name="Liu S.X."/>
            <person name="Liu Z.A."/>
            <person name="Luros J.S."/>
            <person name="Maiti R."/>
            <person name="Marziali A."/>
            <person name="Militscher J."/>
            <person name="Miranda M."/>
            <person name="Nguyen M."/>
            <person name="Nierman W.C."/>
            <person name="Osborne B.I."/>
            <person name="Pai G."/>
            <person name="Peterson J."/>
            <person name="Pham P.K."/>
            <person name="Rizzo M."/>
            <person name="Rooney T."/>
            <person name="Rowley D."/>
            <person name="Sakano H."/>
            <person name="Salzberg S.L."/>
            <person name="Schwartz J.R."/>
            <person name="Shinn P."/>
            <person name="Southwick A.M."/>
            <person name="Sun H."/>
            <person name="Tallon L.J."/>
            <person name="Tambunga G."/>
            <person name="Toriumi M.J."/>
            <person name="Town C.D."/>
            <person name="Utterback T."/>
            <person name="Van Aken S."/>
            <person name="Vaysberg M."/>
            <person name="Vysotskaia V.S."/>
            <person name="Walker M."/>
            <person name="Wu D."/>
            <person name="Yu G."/>
            <person name="Fraser C.M."/>
            <person name="Venter J.C."/>
            <person name="Davis R.W."/>
        </authorList>
    </citation>
    <scope>NUCLEOTIDE SEQUENCE [LARGE SCALE GENOMIC DNA]</scope>
    <source>
        <strain>cv. Columbia</strain>
    </source>
</reference>